<evidence type="ECO:0000313" key="2">
    <source>
        <dbReference type="EMBL" id="GBH20850.1"/>
    </source>
</evidence>
<dbReference type="AlphaFoldDB" id="A0AAN4TP99"/>
<evidence type="ECO:0000256" key="1">
    <source>
        <dbReference type="SAM" id="MobiDB-lite"/>
    </source>
</evidence>
<dbReference type="RefSeq" id="WP_080033009.1">
    <property type="nucleotide sequence ID" value="NZ_BGKA01000268.1"/>
</dbReference>
<feature type="region of interest" description="Disordered" evidence="1">
    <location>
        <begin position="1"/>
        <end position="61"/>
    </location>
</feature>
<proteinExistence type="predicted"/>
<organism evidence="2 3">
    <name type="scientific">Pseudomonas syringae pv. actinidiae</name>
    <dbReference type="NCBI Taxonomy" id="103796"/>
    <lineage>
        <taxon>Bacteria</taxon>
        <taxon>Pseudomonadati</taxon>
        <taxon>Pseudomonadota</taxon>
        <taxon>Gammaproteobacteria</taxon>
        <taxon>Pseudomonadales</taxon>
        <taxon>Pseudomonadaceae</taxon>
        <taxon>Pseudomonas</taxon>
        <taxon>Pseudomonas syringae</taxon>
    </lineage>
</organism>
<gene>
    <name evidence="2" type="ORF">KPSA3_06888</name>
</gene>
<comment type="caution">
    <text evidence="2">The sequence shown here is derived from an EMBL/GenBank/DDBJ whole genome shotgun (WGS) entry which is preliminary data.</text>
</comment>
<dbReference type="Proteomes" id="UP000248291">
    <property type="component" value="Unassembled WGS sequence"/>
</dbReference>
<sequence length="61" mass="6441">MSENMSNDDPPKKNILVDRGIPMRPDLSKNFHIGAESNGGNSGWNIGVVGSGNGPSVLFSK</sequence>
<accession>A0AAN4TP99</accession>
<reference evidence="2 3" key="1">
    <citation type="submission" date="2018-04" db="EMBL/GenBank/DDBJ databases">
        <title>Draft genome sequence of Pseudomonas syringae pv. actinidiae biovar 3 strains isolated from kiwifruit in Kagawa prefecture.</title>
        <authorList>
            <person name="Tabuchi M."/>
            <person name="Saito M."/>
            <person name="Fujiwara S."/>
            <person name="Sasa N."/>
            <person name="Akimitsu K."/>
            <person name="Gomi K."/>
            <person name="Konishi-Sugita S."/>
            <person name="Hamano K."/>
            <person name="Kataoka I."/>
        </authorList>
    </citation>
    <scope>NUCLEOTIDE SEQUENCE [LARGE SCALE GENOMIC DNA]</scope>
    <source>
        <strain evidence="2 3">MAFF212211</strain>
    </source>
</reference>
<protein>
    <submittedName>
        <fullName evidence="2">Uncharacterized conserved protein</fullName>
    </submittedName>
</protein>
<evidence type="ECO:0000313" key="3">
    <source>
        <dbReference type="Proteomes" id="UP000248291"/>
    </source>
</evidence>
<name>A0AAN4TP99_PSESF</name>
<dbReference type="EMBL" id="BGKA01000268">
    <property type="protein sequence ID" value="GBH20850.1"/>
    <property type="molecule type" value="Genomic_DNA"/>
</dbReference>